<keyword evidence="5" id="KW-0378">Hydrolase</keyword>
<sequence>MSKIKVETKILTKNEQKAKFLRGVFKEKGILVLNFLSSPGSGKTSLLEKVLPKLVENYRVGVIEGDLATENDAERIRKVGVKAYQINTHGACHLESSGIEKALGEFNLDEIDILIIENVGNLVCPASFDLGEDYKIVLISTTEGEDKPIKYPTVIKVSSAMIINKIDLLPLLDFDVEKCVNYAKGINPKIDTFSISCKTGEGVDKVAKWIEEKLHEKRNLCRC</sequence>
<dbReference type="Gene3D" id="3.40.50.300">
    <property type="entry name" value="P-loop containing nucleotide triphosphate hydrolases"/>
    <property type="match status" value="1"/>
</dbReference>
<evidence type="ECO:0000256" key="3">
    <source>
        <dbReference type="ARBA" id="ARBA00022723"/>
    </source>
</evidence>
<dbReference type="AlphaFoldDB" id="A0A5A8F456"/>
<dbReference type="InterPro" id="IPR003495">
    <property type="entry name" value="CobW/HypB/UreG_nucleotide-bd"/>
</dbReference>
<dbReference type="GO" id="GO:0003924">
    <property type="term" value="F:GTPase activity"/>
    <property type="evidence" value="ECO:0007669"/>
    <property type="project" value="InterPro"/>
</dbReference>
<dbReference type="GO" id="GO:0016151">
    <property type="term" value="F:nickel cation binding"/>
    <property type="evidence" value="ECO:0007669"/>
    <property type="project" value="InterPro"/>
</dbReference>
<dbReference type="PIRSF" id="PIRSF005624">
    <property type="entry name" value="Ni-bind_GTPase"/>
    <property type="match status" value="1"/>
</dbReference>
<evidence type="ECO:0000256" key="2">
    <source>
        <dbReference type="ARBA" id="ARBA00022596"/>
    </source>
</evidence>
<organism evidence="9 10">
    <name type="scientific">Deferribacter autotrophicus</name>
    <dbReference type="NCBI Taxonomy" id="500465"/>
    <lineage>
        <taxon>Bacteria</taxon>
        <taxon>Pseudomonadati</taxon>
        <taxon>Deferribacterota</taxon>
        <taxon>Deferribacteres</taxon>
        <taxon>Deferribacterales</taxon>
        <taxon>Deferribacteraceae</taxon>
        <taxon>Deferribacter</taxon>
    </lineage>
</organism>
<reference evidence="9 10" key="1">
    <citation type="submission" date="2019-06" db="EMBL/GenBank/DDBJ databases">
        <title>Genomic insights into carbon and energy metabolism of Deferribacter autotrophicus revealed new metabolic traits in the phylum Deferribacteres.</title>
        <authorList>
            <person name="Slobodkin A.I."/>
            <person name="Slobodkina G.B."/>
            <person name="Allioux M."/>
            <person name="Alain K."/>
            <person name="Jebbar M."/>
            <person name="Shadrin V."/>
            <person name="Kublanov I.V."/>
            <person name="Toshchakov S.V."/>
            <person name="Bonch-Osmolovskaya E.A."/>
        </authorList>
    </citation>
    <scope>NUCLEOTIDE SEQUENCE [LARGE SCALE GENOMIC DNA]</scope>
    <source>
        <strain evidence="9 10">SL50</strain>
    </source>
</reference>
<evidence type="ECO:0000313" key="10">
    <source>
        <dbReference type="Proteomes" id="UP000322876"/>
    </source>
</evidence>
<comment type="similarity">
    <text evidence="1">Belongs to the SIMIBI class G3E GTPase family. HypB/HupM subfamily.</text>
</comment>
<dbReference type="RefSeq" id="WP_149266220.1">
    <property type="nucleotide sequence ID" value="NZ_VFJB01000004.1"/>
</dbReference>
<keyword evidence="4" id="KW-0547">Nucleotide-binding</keyword>
<dbReference type="Pfam" id="PF02492">
    <property type="entry name" value="cobW"/>
    <property type="match status" value="1"/>
</dbReference>
<evidence type="ECO:0000259" key="8">
    <source>
        <dbReference type="Pfam" id="PF02492"/>
    </source>
</evidence>
<keyword evidence="2" id="KW-0533">Nickel</keyword>
<name>A0A5A8F456_9BACT</name>
<evidence type="ECO:0000256" key="1">
    <source>
        <dbReference type="ARBA" id="ARBA00006211"/>
    </source>
</evidence>
<keyword evidence="6" id="KW-0862">Zinc</keyword>
<comment type="caution">
    <text evidence="9">The sequence shown here is derived from an EMBL/GenBank/DDBJ whole genome shotgun (WGS) entry which is preliminary data.</text>
</comment>
<dbReference type="NCBIfam" id="TIGR00073">
    <property type="entry name" value="hypB"/>
    <property type="match status" value="1"/>
</dbReference>
<protein>
    <submittedName>
        <fullName evidence="9">Hydrogenase nickel incorporation protein HypB</fullName>
    </submittedName>
</protein>
<dbReference type="InterPro" id="IPR004392">
    <property type="entry name" value="Hyd_mat_HypB"/>
</dbReference>
<proteinExistence type="inferred from homology"/>
<dbReference type="GO" id="GO:0008270">
    <property type="term" value="F:zinc ion binding"/>
    <property type="evidence" value="ECO:0007669"/>
    <property type="project" value="TreeGrafter"/>
</dbReference>
<gene>
    <name evidence="9" type="primary">hypB</name>
    <name evidence="9" type="ORF">FHQ18_05795</name>
</gene>
<dbReference type="InterPro" id="IPR027417">
    <property type="entry name" value="P-loop_NTPase"/>
</dbReference>
<evidence type="ECO:0000256" key="6">
    <source>
        <dbReference type="ARBA" id="ARBA00022833"/>
    </source>
</evidence>
<dbReference type="GO" id="GO:0051604">
    <property type="term" value="P:protein maturation"/>
    <property type="evidence" value="ECO:0007669"/>
    <property type="project" value="InterPro"/>
</dbReference>
<dbReference type="EMBL" id="VFJB01000004">
    <property type="protein sequence ID" value="KAA0258668.1"/>
    <property type="molecule type" value="Genomic_DNA"/>
</dbReference>
<dbReference type="SUPFAM" id="SSF52540">
    <property type="entry name" value="P-loop containing nucleoside triphosphate hydrolases"/>
    <property type="match status" value="1"/>
</dbReference>
<dbReference type="GO" id="GO:0005525">
    <property type="term" value="F:GTP binding"/>
    <property type="evidence" value="ECO:0007669"/>
    <property type="project" value="UniProtKB-KW"/>
</dbReference>
<dbReference type="PANTHER" id="PTHR30134">
    <property type="entry name" value="HYDROGENASE PROTEIN ASSEMBLY PROTEIN, NICKEL CHAPERONE"/>
    <property type="match status" value="1"/>
</dbReference>
<dbReference type="CDD" id="cd05390">
    <property type="entry name" value="HypB"/>
    <property type="match status" value="1"/>
</dbReference>
<dbReference type="PANTHER" id="PTHR30134:SF2">
    <property type="entry name" value="HYDROGENASE MATURATION FACTOR HYPB"/>
    <property type="match status" value="1"/>
</dbReference>
<feature type="domain" description="CobW/HypB/UreG nucleotide-binding" evidence="8">
    <location>
        <begin position="37"/>
        <end position="192"/>
    </location>
</feature>
<evidence type="ECO:0000256" key="5">
    <source>
        <dbReference type="ARBA" id="ARBA00022801"/>
    </source>
</evidence>
<dbReference type="Proteomes" id="UP000322876">
    <property type="component" value="Unassembled WGS sequence"/>
</dbReference>
<keyword evidence="10" id="KW-1185">Reference proteome</keyword>
<evidence type="ECO:0000256" key="4">
    <source>
        <dbReference type="ARBA" id="ARBA00022741"/>
    </source>
</evidence>
<accession>A0A5A8F456</accession>
<keyword evidence="7" id="KW-0342">GTP-binding</keyword>
<dbReference type="OrthoDB" id="9802035at2"/>
<evidence type="ECO:0000313" key="9">
    <source>
        <dbReference type="EMBL" id="KAA0258668.1"/>
    </source>
</evidence>
<keyword evidence="3" id="KW-0479">Metal-binding</keyword>
<evidence type="ECO:0000256" key="7">
    <source>
        <dbReference type="ARBA" id="ARBA00023134"/>
    </source>
</evidence>